<name>A0A6G9GYH0_9ACTN</name>
<gene>
    <name evidence="2" type="ORF">HA039_12475</name>
</gene>
<feature type="region of interest" description="Disordered" evidence="1">
    <location>
        <begin position="292"/>
        <end position="400"/>
    </location>
</feature>
<evidence type="ECO:0000313" key="2">
    <source>
        <dbReference type="EMBL" id="QIQ03031.1"/>
    </source>
</evidence>
<protein>
    <submittedName>
        <fullName evidence="2">Uncharacterized protein</fullName>
    </submittedName>
</protein>
<reference evidence="2 3" key="1">
    <citation type="submission" date="2020-03" db="EMBL/GenBank/DDBJ databases">
        <title>A novel species.</title>
        <authorList>
            <person name="Gao J."/>
        </authorList>
    </citation>
    <scope>NUCLEOTIDE SEQUENCE [LARGE SCALE GENOMIC DNA]</scope>
    <source>
        <strain evidence="2 3">QMT-12</strain>
    </source>
</reference>
<sequence>MADGRDQWLDRDVAERLLRGEWAEAVDGRDGGRAKQLSDTLRDMADVTYANGGELPGEAAALAAYRRAAAARTTRAERGGGSVDGASANGVGDAVQDLPGPTVRLAPGSVPARAARHGALRMSLAATLAACALGGLAVAGGGGVLHAELGTGHHSGRAEAETEAGADTGERSPHPLPSDRADGAGTMGGGTGPATPDASVSRGVATSPARGGGAYGGDGAEEPIGPVGKHHDWSAGAPRVKGSTWYSRTAAACLAYRDGKLDEARKEELDRAAKDPARARRFCDWLLEVKATGEGGGKGPGRGHGHGHGGGVKNGNGTGEGSGAGPGDGPTDGTPTDPTGPTDPTDPTDHPHEPHIPTHPPTLGPGSPADSPVPPESSATPRETPPEPPPTPAPTASEQL</sequence>
<feature type="compositionally biased region" description="Basic and acidic residues" evidence="1">
    <location>
        <begin position="168"/>
        <end position="182"/>
    </location>
</feature>
<dbReference type="KEGG" id="slia:HA039_12475"/>
<evidence type="ECO:0000256" key="1">
    <source>
        <dbReference type="SAM" id="MobiDB-lite"/>
    </source>
</evidence>
<feature type="compositionally biased region" description="Low complexity" evidence="1">
    <location>
        <begin position="331"/>
        <end position="345"/>
    </location>
</feature>
<dbReference type="RefSeq" id="WP_167028166.1">
    <property type="nucleotide sequence ID" value="NZ_CP050177.1"/>
</dbReference>
<accession>A0A6G9GYH0</accession>
<feature type="region of interest" description="Disordered" evidence="1">
    <location>
        <begin position="150"/>
        <end position="240"/>
    </location>
</feature>
<feature type="compositionally biased region" description="Basic and acidic residues" evidence="1">
    <location>
        <begin position="347"/>
        <end position="356"/>
    </location>
</feature>
<keyword evidence="3" id="KW-1185">Reference proteome</keyword>
<proteinExistence type="predicted"/>
<dbReference type="EMBL" id="CP050177">
    <property type="protein sequence ID" value="QIQ03031.1"/>
    <property type="molecule type" value="Genomic_DNA"/>
</dbReference>
<dbReference type="Proteomes" id="UP000501179">
    <property type="component" value="Chromosome"/>
</dbReference>
<evidence type="ECO:0000313" key="3">
    <source>
        <dbReference type="Proteomes" id="UP000501179"/>
    </source>
</evidence>
<dbReference type="AlphaFoldDB" id="A0A6G9GYH0"/>
<feature type="compositionally biased region" description="Gly residues" evidence="1">
    <location>
        <begin position="308"/>
        <end position="330"/>
    </location>
</feature>
<organism evidence="2 3">
    <name type="scientific">Streptomyces liangshanensis</name>
    <dbReference type="NCBI Taxonomy" id="2717324"/>
    <lineage>
        <taxon>Bacteria</taxon>
        <taxon>Bacillati</taxon>
        <taxon>Actinomycetota</taxon>
        <taxon>Actinomycetes</taxon>
        <taxon>Kitasatosporales</taxon>
        <taxon>Streptomycetaceae</taxon>
        <taxon>Streptomyces</taxon>
    </lineage>
</organism>